<dbReference type="AlphaFoldDB" id="A0A0A9ARP9"/>
<reference evidence="1" key="2">
    <citation type="journal article" date="2015" name="Data Brief">
        <title>Shoot transcriptome of the giant reed, Arundo donax.</title>
        <authorList>
            <person name="Barrero R.A."/>
            <person name="Guerrero F.D."/>
            <person name="Moolhuijzen P."/>
            <person name="Goolsby J.A."/>
            <person name="Tidwell J."/>
            <person name="Bellgard S.E."/>
            <person name="Bellgard M.I."/>
        </authorList>
    </citation>
    <scope>NUCLEOTIDE SEQUENCE</scope>
    <source>
        <tissue evidence="1">Shoot tissue taken approximately 20 cm above the soil surface</tissue>
    </source>
</reference>
<reference evidence="1" key="1">
    <citation type="submission" date="2014-09" db="EMBL/GenBank/DDBJ databases">
        <authorList>
            <person name="Magalhaes I.L.F."/>
            <person name="Oliveira U."/>
            <person name="Santos F.R."/>
            <person name="Vidigal T.H.D.A."/>
            <person name="Brescovit A.D."/>
            <person name="Santos A.J."/>
        </authorList>
    </citation>
    <scope>NUCLEOTIDE SEQUENCE</scope>
    <source>
        <tissue evidence="1">Shoot tissue taken approximately 20 cm above the soil surface</tissue>
    </source>
</reference>
<protein>
    <submittedName>
        <fullName evidence="1">Uncharacterized protein</fullName>
    </submittedName>
</protein>
<dbReference type="EMBL" id="GBRH01248138">
    <property type="protein sequence ID" value="JAD49757.1"/>
    <property type="molecule type" value="Transcribed_RNA"/>
</dbReference>
<sequence>MGYKCSLDFRETIWGILWCCNAISILAPATWSQVERISLTSEICEKSY</sequence>
<name>A0A0A9ARP9_ARUDO</name>
<organism evidence="1">
    <name type="scientific">Arundo donax</name>
    <name type="common">Giant reed</name>
    <name type="synonym">Donax arundinaceus</name>
    <dbReference type="NCBI Taxonomy" id="35708"/>
    <lineage>
        <taxon>Eukaryota</taxon>
        <taxon>Viridiplantae</taxon>
        <taxon>Streptophyta</taxon>
        <taxon>Embryophyta</taxon>
        <taxon>Tracheophyta</taxon>
        <taxon>Spermatophyta</taxon>
        <taxon>Magnoliopsida</taxon>
        <taxon>Liliopsida</taxon>
        <taxon>Poales</taxon>
        <taxon>Poaceae</taxon>
        <taxon>PACMAD clade</taxon>
        <taxon>Arundinoideae</taxon>
        <taxon>Arundineae</taxon>
        <taxon>Arundo</taxon>
    </lineage>
</organism>
<proteinExistence type="predicted"/>
<evidence type="ECO:0000313" key="1">
    <source>
        <dbReference type="EMBL" id="JAD49757.1"/>
    </source>
</evidence>
<accession>A0A0A9ARP9</accession>